<dbReference type="AlphaFoldDB" id="A0AAW6LQL4"/>
<evidence type="ECO:0000313" key="1">
    <source>
        <dbReference type="EMBL" id="MDE8648058.1"/>
    </source>
</evidence>
<reference evidence="1" key="1">
    <citation type="submission" date="2023-02" db="EMBL/GenBank/DDBJ databases">
        <title>A novel hydrolase synthesized by Rhodococcus erythropolis HQ is responsible for the detoxification of Zearalenone.</title>
        <authorList>
            <person name="Hu J."/>
            <person name="Xu J."/>
        </authorList>
    </citation>
    <scope>NUCLEOTIDE SEQUENCE</scope>
    <source>
        <strain evidence="1">HQ</strain>
    </source>
</reference>
<name>A0AAW6LQL4_RHOSG</name>
<organism evidence="1 2">
    <name type="scientific">Rhodococcus qingshengii</name>
    <dbReference type="NCBI Taxonomy" id="334542"/>
    <lineage>
        <taxon>Bacteria</taxon>
        <taxon>Bacillati</taxon>
        <taxon>Actinomycetota</taxon>
        <taxon>Actinomycetes</taxon>
        <taxon>Mycobacteriales</taxon>
        <taxon>Nocardiaceae</taxon>
        <taxon>Rhodococcus</taxon>
        <taxon>Rhodococcus erythropolis group</taxon>
    </lineage>
</organism>
<comment type="caution">
    <text evidence="1">The sequence shown here is derived from an EMBL/GenBank/DDBJ whole genome shotgun (WGS) entry which is preliminary data.</text>
</comment>
<dbReference type="RefSeq" id="WP_275232295.1">
    <property type="nucleotide sequence ID" value="NZ_JARDXE010000017.1"/>
</dbReference>
<dbReference type="Proteomes" id="UP001217325">
    <property type="component" value="Unassembled WGS sequence"/>
</dbReference>
<accession>A0AAW6LQL4</accession>
<gene>
    <name evidence="1" type="ORF">PXH69_24065</name>
</gene>
<dbReference type="EMBL" id="JARDXE010000017">
    <property type="protein sequence ID" value="MDE8648058.1"/>
    <property type="molecule type" value="Genomic_DNA"/>
</dbReference>
<proteinExistence type="predicted"/>
<sequence>MGGVADLWADEANGVEVAHPYWIVTLRRPDGSHESRYFHGDASVQHGALLLTNGDFQDYHSPQAWWNLRRLGRKDSELLANRLKKMKRDKEEQIQGVLKLLDAR</sequence>
<protein>
    <submittedName>
        <fullName evidence="1">Uncharacterized protein</fullName>
    </submittedName>
</protein>
<evidence type="ECO:0000313" key="2">
    <source>
        <dbReference type="Proteomes" id="UP001217325"/>
    </source>
</evidence>